<comment type="caution">
    <text evidence="9">The sequence shown here is derived from an EMBL/GenBank/DDBJ whole genome shotgun (WGS) entry which is preliminary data.</text>
</comment>
<feature type="domain" description="ABC transmembrane type-1" evidence="8">
    <location>
        <begin position="54"/>
        <end position="246"/>
    </location>
</feature>
<feature type="transmembrane region" description="Helical" evidence="7">
    <location>
        <begin position="91"/>
        <end position="114"/>
    </location>
</feature>
<accession>A0A926KR58</accession>
<dbReference type="Proteomes" id="UP000650466">
    <property type="component" value="Unassembled WGS sequence"/>
</dbReference>
<keyword evidence="5 7" id="KW-1133">Transmembrane helix</keyword>
<reference evidence="9" key="1">
    <citation type="submission" date="2020-09" db="EMBL/GenBank/DDBJ databases">
        <title>Draft Genome Sequence of Paenibacillus sp. WST5.</title>
        <authorList>
            <person name="Bao Z."/>
        </authorList>
    </citation>
    <scope>NUCLEOTIDE SEQUENCE</scope>
    <source>
        <strain evidence="9">WST5</strain>
    </source>
</reference>
<keyword evidence="10" id="KW-1185">Reference proteome</keyword>
<protein>
    <submittedName>
        <fullName evidence="9">Carbohydrate ABC transporter permease</fullName>
    </submittedName>
</protein>
<evidence type="ECO:0000256" key="2">
    <source>
        <dbReference type="ARBA" id="ARBA00022448"/>
    </source>
</evidence>
<feature type="transmembrane region" description="Helical" evidence="7">
    <location>
        <begin position="58"/>
        <end position="79"/>
    </location>
</feature>
<dbReference type="EMBL" id="JACVVD010000005">
    <property type="protein sequence ID" value="MBD0381783.1"/>
    <property type="molecule type" value="Genomic_DNA"/>
</dbReference>
<comment type="subcellular location">
    <subcellularLocation>
        <location evidence="1 7">Cell membrane</location>
        <topology evidence="1 7">Multi-pass membrane protein</topology>
    </subcellularLocation>
</comment>
<dbReference type="RefSeq" id="WP_188175720.1">
    <property type="nucleotide sequence ID" value="NZ_JACVVD010000005.1"/>
</dbReference>
<feature type="transmembrane region" description="Helical" evidence="7">
    <location>
        <begin position="167"/>
        <end position="189"/>
    </location>
</feature>
<evidence type="ECO:0000256" key="4">
    <source>
        <dbReference type="ARBA" id="ARBA00022692"/>
    </source>
</evidence>
<dbReference type="AlphaFoldDB" id="A0A926KR58"/>
<evidence type="ECO:0000259" key="8">
    <source>
        <dbReference type="PROSITE" id="PS50928"/>
    </source>
</evidence>
<evidence type="ECO:0000256" key="6">
    <source>
        <dbReference type="ARBA" id="ARBA00023136"/>
    </source>
</evidence>
<dbReference type="CDD" id="cd06261">
    <property type="entry name" value="TM_PBP2"/>
    <property type="match status" value="1"/>
</dbReference>
<name>A0A926KR58_9BACL</name>
<keyword evidence="2 7" id="KW-0813">Transport</keyword>
<dbReference type="GO" id="GO:0005886">
    <property type="term" value="C:plasma membrane"/>
    <property type="evidence" value="ECO:0007669"/>
    <property type="project" value="UniProtKB-SubCell"/>
</dbReference>
<dbReference type="PANTHER" id="PTHR43744:SF12">
    <property type="entry name" value="ABC TRANSPORTER PERMEASE PROTEIN MG189-RELATED"/>
    <property type="match status" value="1"/>
</dbReference>
<gene>
    <name evidence="9" type="ORF">ICC18_16790</name>
</gene>
<dbReference type="PROSITE" id="PS50928">
    <property type="entry name" value="ABC_TM1"/>
    <property type="match status" value="1"/>
</dbReference>
<feature type="transmembrane region" description="Helical" evidence="7">
    <location>
        <begin position="225"/>
        <end position="246"/>
    </location>
</feature>
<sequence>MTYLLVILNPLIWVFNSSFKQNREIIASPWSLPESITLANYINAWTGANVSSYFVNSLYISVCSAIATLLLGTATAYAITRMKFPRVSKLISSALMLALLIPAGSLLVPLYILLRNLYIYNTPLALVLPYITFGLPITVFIVAAFLKSVPAELEEAGIMDGLSAYGLFGRVIVPITMPTLITVFMLNFLSNWNEFMMANLFLAKEKLRTLPVAMVAFYDQLNMNYGSLCAAIMFSVIPVILIYMMLQNRIIEGLTTGSIKG</sequence>
<dbReference type="GO" id="GO:0055085">
    <property type="term" value="P:transmembrane transport"/>
    <property type="evidence" value="ECO:0007669"/>
    <property type="project" value="InterPro"/>
</dbReference>
<dbReference type="InterPro" id="IPR035906">
    <property type="entry name" value="MetI-like_sf"/>
</dbReference>
<evidence type="ECO:0000313" key="10">
    <source>
        <dbReference type="Proteomes" id="UP000650466"/>
    </source>
</evidence>
<evidence type="ECO:0000256" key="3">
    <source>
        <dbReference type="ARBA" id="ARBA00022475"/>
    </source>
</evidence>
<evidence type="ECO:0000256" key="1">
    <source>
        <dbReference type="ARBA" id="ARBA00004651"/>
    </source>
</evidence>
<dbReference type="InterPro" id="IPR000515">
    <property type="entry name" value="MetI-like"/>
</dbReference>
<evidence type="ECO:0000256" key="5">
    <source>
        <dbReference type="ARBA" id="ARBA00022989"/>
    </source>
</evidence>
<dbReference type="PANTHER" id="PTHR43744">
    <property type="entry name" value="ABC TRANSPORTER PERMEASE PROTEIN MG189-RELATED-RELATED"/>
    <property type="match status" value="1"/>
</dbReference>
<evidence type="ECO:0000256" key="7">
    <source>
        <dbReference type="RuleBase" id="RU363032"/>
    </source>
</evidence>
<evidence type="ECO:0000313" key="9">
    <source>
        <dbReference type="EMBL" id="MBD0381783.1"/>
    </source>
</evidence>
<dbReference type="Gene3D" id="1.10.3720.10">
    <property type="entry name" value="MetI-like"/>
    <property type="match status" value="1"/>
</dbReference>
<keyword evidence="4 7" id="KW-0812">Transmembrane</keyword>
<dbReference type="SUPFAM" id="SSF161098">
    <property type="entry name" value="MetI-like"/>
    <property type="match status" value="1"/>
</dbReference>
<comment type="similarity">
    <text evidence="7">Belongs to the binding-protein-dependent transport system permease family.</text>
</comment>
<dbReference type="Pfam" id="PF00528">
    <property type="entry name" value="BPD_transp_1"/>
    <property type="match status" value="1"/>
</dbReference>
<organism evidence="9 10">
    <name type="scientific">Paenibacillus sedimenti</name>
    <dbReference type="NCBI Taxonomy" id="2770274"/>
    <lineage>
        <taxon>Bacteria</taxon>
        <taxon>Bacillati</taxon>
        <taxon>Bacillota</taxon>
        <taxon>Bacilli</taxon>
        <taxon>Bacillales</taxon>
        <taxon>Paenibacillaceae</taxon>
        <taxon>Paenibacillus</taxon>
    </lineage>
</organism>
<proteinExistence type="inferred from homology"/>
<feature type="transmembrane region" description="Helical" evidence="7">
    <location>
        <begin position="126"/>
        <end position="146"/>
    </location>
</feature>
<keyword evidence="3" id="KW-1003">Cell membrane</keyword>
<keyword evidence="6 7" id="KW-0472">Membrane</keyword>